<sequence length="350" mass="34286">MSFSAADLAELARSVPPPDSDAGRSASARVDALATPPGALGRLADLAIALAAATGVCPPVAPVRPTLLIAAADHGVHRQGVTMWPQSVTAAIADAAVRGDAASAVLAAGAGAELVVLDVGIIEPTVAHPRLLRAQVAPGTADLTTGPAMTSDQALAAVGAGADAARNLIAGGADLLAVGDIGIANTTSTAALTAAFTGRSAAEATGRGAGADDPTLERKRNAVATAVRRVGSETDPFVLLCQLGGLEHAALVGAVLSAAAKRVPVVLDGAITLSAALVAVALAPSLSEHLIASHAPAEPAGPIALAHLGLVPIIDLQLRLGEGSGALLAVPIIRAAAAVVQRTARLDQLG</sequence>
<reference evidence="11 12" key="1">
    <citation type="journal article" date="2013" name="ISME J.">
        <title>Metabolic model for the filamentous 'Candidatus Microthrix parvicella' based on genomic and metagenomic analyses.</title>
        <authorList>
            <person name="Jon McIlroy S."/>
            <person name="Kristiansen R."/>
            <person name="Albertsen M."/>
            <person name="Michael Karst S."/>
            <person name="Rossetti S."/>
            <person name="Lund Nielsen J."/>
            <person name="Tandoi V."/>
            <person name="James Seviour R."/>
            <person name="Nielsen P.H."/>
        </authorList>
    </citation>
    <scope>NUCLEOTIDE SEQUENCE [LARGE SCALE GENOMIC DNA]</scope>
    <source>
        <strain evidence="11 12">RN1</strain>
    </source>
</reference>
<dbReference type="EC" id="2.4.2.21" evidence="4 10"/>
<protein>
    <recommendedName>
        <fullName evidence="5 10">Nicotinate-nucleotide--dimethylbenzimidazole phosphoribosyltransferase</fullName>
        <ecNumber evidence="4 10">2.4.2.21</ecNumber>
    </recommendedName>
</protein>
<dbReference type="Gene3D" id="3.40.50.10210">
    <property type="match status" value="1"/>
</dbReference>
<evidence type="ECO:0000256" key="5">
    <source>
        <dbReference type="ARBA" id="ARBA00015486"/>
    </source>
</evidence>
<dbReference type="InterPro" id="IPR017846">
    <property type="entry name" value="Nict_dMeBzImd_PRibTrfase_bact"/>
</dbReference>
<evidence type="ECO:0000256" key="6">
    <source>
        <dbReference type="ARBA" id="ARBA00022573"/>
    </source>
</evidence>
<evidence type="ECO:0000313" key="12">
    <source>
        <dbReference type="Proteomes" id="UP000018291"/>
    </source>
</evidence>
<evidence type="ECO:0000256" key="9">
    <source>
        <dbReference type="ARBA" id="ARBA00047340"/>
    </source>
</evidence>
<dbReference type="AlphaFoldDB" id="R4Z5H5"/>
<proteinExistence type="inferred from homology"/>
<comment type="function">
    <text evidence="1">Catalyzes the synthesis of alpha-ribazole-5'-phosphate from nicotinate mononucleotide (NAMN) and 5,6-dimethylbenzimidazole (DMB).</text>
</comment>
<evidence type="ECO:0000256" key="4">
    <source>
        <dbReference type="ARBA" id="ARBA00011991"/>
    </source>
</evidence>
<dbReference type="Pfam" id="PF02277">
    <property type="entry name" value="DBI_PRT"/>
    <property type="match status" value="1"/>
</dbReference>
<evidence type="ECO:0000256" key="3">
    <source>
        <dbReference type="ARBA" id="ARBA00007110"/>
    </source>
</evidence>
<dbReference type="Proteomes" id="UP000018291">
    <property type="component" value="Unassembled WGS sequence"/>
</dbReference>
<dbReference type="NCBIfam" id="TIGR03160">
    <property type="entry name" value="cobT_DBIPRT"/>
    <property type="match status" value="1"/>
</dbReference>
<dbReference type="EMBL" id="CANL01000037">
    <property type="protein sequence ID" value="CCM64581.1"/>
    <property type="molecule type" value="Genomic_DNA"/>
</dbReference>
<evidence type="ECO:0000313" key="11">
    <source>
        <dbReference type="EMBL" id="CCM64581.1"/>
    </source>
</evidence>
<keyword evidence="6" id="KW-0169">Cobalamin biosynthesis</keyword>
<dbReference type="SUPFAM" id="SSF52733">
    <property type="entry name" value="Nicotinate mononucleotide:5,6-dimethylbenzimidazole phosphoribosyltransferase (CobT)"/>
    <property type="match status" value="1"/>
</dbReference>
<dbReference type="InterPro" id="IPR023195">
    <property type="entry name" value="Nict_dMeBzImd_PRibTrfase_N"/>
</dbReference>
<evidence type="ECO:0000256" key="7">
    <source>
        <dbReference type="ARBA" id="ARBA00022676"/>
    </source>
</evidence>
<dbReference type="InterPro" id="IPR003200">
    <property type="entry name" value="Nict_dMeBzImd_PRibTrfase"/>
</dbReference>
<dbReference type="RefSeq" id="WP_012228775.1">
    <property type="nucleotide sequence ID" value="NZ_HG422565.1"/>
</dbReference>
<evidence type="ECO:0000256" key="2">
    <source>
        <dbReference type="ARBA" id="ARBA00005049"/>
    </source>
</evidence>
<accession>R4Z5H5</accession>
<dbReference type="NCBIfam" id="NF000996">
    <property type="entry name" value="PRK00105.1"/>
    <property type="match status" value="1"/>
</dbReference>
<dbReference type="CDD" id="cd02439">
    <property type="entry name" value="DMB-PRT_CobT"/>
    <property type="match status" value="1"/>
</dbReference>
<dbReference type="UniPathway" id="UPA00061">
    <property type="reaction ID" value="UER00516"/>
</dbReference>
<comment type="similarity">
    <text evidence="3">Belongs to the CobT family.</text>
</comment>
<dbReference type="HOGENOM" id="CLU_002982_0_0_11"/>
<keyword evidence="7 11" id="KW-0328">Glycosyltransferase</keyword>
<gene>
    <name evidence="11" type="primary">cobT</name>
    <name evidence="11" type="ORF">BN381_420010</name>
</gene>
<keyword evidence="12" id="KW-1185">Reference proteome</keyword>
<comment type="catalytic activity">
    <reaction evidence="9">
        <text>5,6-dimethylbenzimidazole + nicotinate beta-D-ribonucleotide = alpha-ribazole 5'-phosphate + nicotinate + H(+)</text>
        <dbReference type="Rhea" id="RHEA:11196"/>
        <dbReference type="ChEBI" id="CHEBI:15378"/>
        <dbReference type="ChEBI" id="CHEBI:15890"/>
        <dbReference type="ChEBI" id="CHEBI:32544"/>
        <dbReference type="ChEBI" id="CHEBI:57502"/>
        <dbReference type="ChEBI" id="CHEBI:57918"/>
        <dbReference type="EC" id="2.4.2.21"/>
    </reaction>
</comment>
<name>R4Z5H5_9ACTN</name>
<comment type="pathway">
    <text evidence="2">Nucleoside biosynthesis; alpha-ribazole biosynthesis; alpha-ribazole from 5,6-dimethylbenzimidazole: step 1/2.</text>
</comment>
<dbReference type="PANTHER" id="PTHR43463">
    <property type="entry name" value="NICOTINATE-NUCLEOTIDE--DIMETHYLBENZIMIDAZOLE PHOSPHORIBOSYLTRANSFERASE"/>
    <property type="match status" value="1"/>
</dbReference>
<dbReference type="STRING" id="1229780.BN381_420010"/>
<dbReference type="InterPro" id="IPR036087">
    <property type="entry name" value="Nict_dMeBzImd_PRibTrfase_sf"/>
</dbReference>
<organism evidence="11 12">
    <name type="scientific">Candidatus Neomicrothrix parvicella RN1</name>
    <dbReference type="NCBI Taxonomy" id="1229780"/>
    <lineage>
        <taxon>Bacteria</taxon>
        <taxon>Bacillati</taxon>
        <taxon>Actinomycetota</taxon>
        <taxon>Acidimicrobiia</taxon>
        <taxon>Acidimicrobiales</taxon>
        <taxon>Microthrixaceae</taxon>
        <taxon>Candidatus Neomicrothrix</taxon>
    </lineage>
</organism>
<comment type="caution">
    <text evidence="11">The sequence shown here is derived from an EMBL/GenBank/DDBJ whole genome shotgun (WGS) entry which is preliminary data.</text>
</comment>
<evidence type="ECO:0000256" key="10">
    <source>
        <dbReference type="NCBIfam" id="TIGR03160"/>
    </source>
</evidence>
<evidence type="ECO:0000256" key="8">
    <source>
        <dbReference type="ARBA" id="ARBA00022679"/>
    </source>
</evidence>
<dbReference type="PANTHER" id="PTHR43463:SF1">
    <property type="entry name" value="NICOTINATE-NUCLEOTIDE--DIMETHYLBENZIMIDAZOLE PHOSPHORIBOSYLTRANSFERASE"/>
    <property type="match status" value="1"/>
</dbReference>
<keyword evidence="8 11" id="KW-0808">Transferase</keyword>
<dbReference type="GO" id="GO:0008939">
    <property type="term" value="F:nicotinate-nucleotide-dimethylbenzimidazole phosphoribosyltransferase activity"/>
    <property type="evidence" value="ECO:0007669"/>
    <property type="project" value="UniProtKB-UniRule"/>
</dbReference>
<evidence type="ECO:0000256" key="1">
    <source>
        <dbReference type="ARBA" id="ARBA00002197"/>
    </source>
</evidence>
<dbReference type="GO" id="GO:0009236">
    <property type="term" value="P:cobalamin biosynthetic process"/>
    <property type="evidence" value="ECO:0007669"/>
    <property type="project" value="UniProtKB-UniRule"/>
</dbReference>
<dbReference type="eggNOG" id="COG2038">
    <property type="taxonomic scope" value="Bacteria"/>
</dbReference>
<dbReference type="Gene3D" id="1.10.1610.10">
    <property type="match status" value="1"/>
</dbReference>